<proteinExistence type="predicted"/>
<name>A0ABR3SD67_9PEZI</name>
<dbReference type="Gene3D" id="1.10.630.10">
    <property type="entry name" value="Cytochrome P450"/>
    <property type="match status" value="1"/>
</dbReference>
<gene>
    <name evidence="1" type="ORF">SLS56_010883</name>
</gene>
<protein>
    <recommendedName>
        <fullName evidence="3">Cytochrome P450</fullName>
    </recommendedName>
</protein>
<dbReference type="InterPro" id="IPR036396">
    <property type="entry name" value="Cyt_P450_sf"/>
</dbReference>
<sequence length="226" mass="26058">MVRSIVRLTPYEYSFDDPTVIRTIYGHGTSFTKAPFYHASANLDYHTEDLFSGRDPKIHSMNRRKVAPLYSMTAVLRMEEPVNEAIEVFESSLGRLQNINLQWWLQCFAFDAIAAISVGKRFGFLDEGKDPLDLVNTIEKFLFYSTYVGVYHELHQAAFKIMKRIGAHGSLNMWKFSVQQIEERLNSQGDPEKKVEGHDFLAGLLRFHQEEPRSFLMEDVIATINV</sequence>
<comment type="caution">
    <text evidence="1">The sequence shown here is derived from an EMBL/GenBank/DDBJ whole genome shotgun (WGS) entry which is preliminary data.</text>
</comment>
<dbReference type="InterPro" id="IPR001128">
    <property type="entry name" value="Cyt_P450"/>
</dbReference>
<accession>A0ABR3SD67</accession>
<dbReference type="Pfam" id="PF00067">
    <property type="entry name" value="p450"/>
    <property type="match status" value="1"/>
</dbReference>
<dbReference type="Proteomes" id="UP001521116">
    <property type="component" value="Unassembled WGS sequence"/>
</dbReference>
<evidence type="ECO:0000313" key="1">
    <source>
        <dbReference type="EMBL" id="KAL1617618.1"/>
    </source>
</evidence>
<dbReference type="EMBL" id="JAJVDC020000226">
    <property type="protein sequence ID" value="KAL1617618.1"/>
    <property type="molecule type" value="Genomic_DNA"/>
</dbReference>
<dbReference type="SUPFAM" id="SSF48264">
    <property type="entry name" value="Cytochrome P450"/>
    <property type="match status" value="1"/>
</dbReference>
<reference evidence="1 2" key="1">
    <citation type="submission" date="2024-02" db="EMBL/GenBank/DDBJ databases">
        <title>De novo assembly and annotation of 12 fungi associated with fruit tree decline syndrome in Ontario, Canada.</title>
        <authorList>
            <person name="Sulman M."/>
            <person name="Ellouze W."/>
            <person name="Ilyukhin E."/>
        </authorList>
    </citation>
    <scope>NUCLEOTIDE SEQUENCE [LARGE SCALE GENOMIC DNA]</scope>
    <source>
        <strain evidence="1 2">M1-105</strain>
    </source>
</reference>
<evidence type="ECO:0000313" key="2">
    <source>
        <dbReference type="Proteomes" id="UP001521116"/>
    </source>
</evidence>
<keyword evidence="2" id="KW-1185">Reference proteome</keyword>
<evidence type="ECO:0008006" key="3">
    <source>
        <dbReference type="Google" id="ProtNLM"/>
    </source>
</evidence>
<organism evidence="1 2">
    <name type="scientific">Neofusicoccum ribis</name>
    <dbReference type="NCBI Taxonomy" id="45134"/>
    <lineage>
        <taxon>Eukaryota</taxon>
        <taxon>Fungi</taxon>
        <taxon>Dikarya</taxon>
        <taxon>Ascomycota</taxon>
        <taxon>Pezizomycotina</taxon>
        <taxon>Dothideomycetes</taxon>
        <taxon>Dothideomycetes incertae sedis</taxon>
        <taxon>Botryosphaeriales</taxon>
        <taxon>Botryosphaeriaceae</taxon>
        <taxon>Neofusicoccum</taxon>
    </lineage>
</organism>